<keyword evidence="3" id="KW-1003">Cell membrane</keyword>
<proteinExistence type="inferred from homology"/>
<evidence type="ECO:0000313" key="12">
    <source>
        <dbReference type="Proteomes" id="UP001157914"/>
    </source>
</evidence>
<evidence type="ECO:0000256" key="5">
    <source>
        <dbReference type="ARBA" id="ARBA00022692"/>
    </source>
</evidence>
<comment type="function">
    <text evidence="9">Part of the tripartite ATP-independent periplasmic (TRAP) transport system.</text>
</comment>
<evidence type="ECO:0000256" key="2">
    <source>
        <dbReference type="ARBA" id="ARBA00022448"/>
    </source>
</evidence>
<dbReference type="InterPro" id="IPR007387">
    <property type="entry name" value="TRAP_DctQ"/>
</dbReference>
<evidence type="ECO:0000256" key="6">
    <source>
        <dbReference type="ARBA" id="ARBA00022989"/>
    </source>
</evidence>
<dbReference type="Pfam" id="PF04290">
    <property type="entry name" value="DctQ"/>
    <property type="match status" value="1"/>
</dbReference>
<feature type="transmembrane region" description="Helical" evidence="9">
    <location>
        <begin position="139"/>
        <end position="158"/>
    </location>
</feature>
<comment type="caution">
    <text evidence="11">The sequence shown here is derived from an EMBL/GenBank/DDBJ whole genome shotgun (WGS) entry which is preliminary data.</text>
</comment>
<dbReference type="EMBL" id="FXTT01000001">
    <property type="protein sequence ID" value="SMP05500.1"/>
    <property type="molecule type" value="Genomic_DNA"/>
</dbReference>
<gene>
    <name evidence="11" type="ORF">SAMN06265374_0708</name>
</gene>
<evidence type="ECO:0000256" key="7">
    <source>
        <dbReference type="ARBA" id="ARBA00023136"/>
    </source>
</evidence>
<comment type="subcellular location">
    <subcellularLocation>
        <location evidence="1 9">Cell inner membrane</location>
        <topology evidence="1 9">Multi-pass membrane protein</topology>
    </subcellularLocation>
</comment>
<dbReference type="RefSeq" id="WP_155191801.1">
    <property type="nucleotide sequence ID" value="NZ_BAAAEA010000001.1"/>
</dbReference>
<accession>A0ABY1NB88</accession>
<feature type="transmembrane region" description="Helical" evidence="9">
    <location>
        <begin position="12"/>
        <end position="32"/>
    </location>
</feature>
<keyword evidence="6 9" id="KW-1133">Transmembrane helix</keyword>
<evidence type="ECO:0000256" key="3">
    <source>
        <dbReference type="ARBA" id="ARBA00022475"/>
    </source>
</evidence>
<keyword evidence="7 9" id="KW-0472">Membrane</keyword>
<keyword evidence="5 9" id="KW-0812">Transmembrane</keyword>
<organism evidence="11 12">
    <name type="scientific">Roseibium denhamense</name>
    <dbReference type="NCBI Taxonomy" id="76305"/>
    <lineage>
        <taxon>Bacteria</taxon>
        <taxon>Pseudomonadati</taxon>
        <taxon>Pseudomonadota</taxon>
        <taxon>Alphaproteobacteria</taxon>
        <taxon>Hyphomicrobiales</taxon>
        <taxon>Stappiaceae</taxon>
        <taxon>Roseibium</taxon>
    </lineage>
</organism>
<evidence type="ECO:0000259" key="10">
    <source>
        <dbReference type="Pfam" id="PF04290"/>
    </source>
</evidence>
<evidence type="ECO:0000256" key="4">
    <source>
        <dbReference type="ARBA" id="ARBA00022519"/>
    </source>
</evidence>
<name>A0ABY1NB88_9HYPH</name>
<comment type="subunit">
    <text evidence="9">The complex comprises the extracytoplasmic solute receptor protein and the two transmembrane proteins.</text>
</comment>
<dbReference type="PANTHER" id="PTHR35011:SF10">
    <property type="entry name" value="TRAP TRANSPORTER SMALL PERMEASE PROTEIN"/>
    <property type="match status" value="1"/>
</dbReference>
<evidence type="ECO:0000256" key="9">
    <source>
        <dbReference type="RuleBase" id="RU369079"/>
    </source>
</evidence>
<sequence length="185" mass="19736">MRNALNALYKAATVLAAFCLVTIALLVTLQVMGRLLDGARSLAGLDPWGLLIPSLAEIAGFFLVGASFLALAGTLRQGDHIRVSILLQTVSPAIGRVLNIWCLAVAFGLASFFSWHAVALVLDSYRFNEVSFGIIPVPLMYPQAVMTLGLIVLAIALLDDLVTALRGKAPSFETVVRDDPIEGSE</sequence>
<evidence type="ECO:0000256" key="1">
    <source>
        <dbReference type="ARBA" id="ARBA00004429"/>
    </source>
</evidence>
<dbReference type="Proteomes" id="UP001157914">
    <property type="component" value="Unassembled WGS sequence"/>
</dbReference>
<feature type="transmembrane region" description="Helical" evidence="9">
    <location>
        <begin position="52"/>
        <end position="75"/>
    </location>
</feature>
<keyword evidence="4 9" id="KW-0997">Cell inner membrane</keyword>
<evidence type="ECO:0000256" key="8">
    <source>
        <dbReference type="ARBA" id="ARBA00038436"/>
    </source>
</evidence>
<feature type="transmembrane region" description="Helical" evidence="9">
    <location>
        <begin position="96"/>
        <end position="119"/>
    </location>
</feature>
<dbReference type="PANTHER" id="PTHR35011">
    <property type="entry name" value="2,3-DIKETO-L-GULONATE TRAP TRANSPORTER SMALL PERMEASE PROTEIN YIAM"/>
    <property type="match status" value="1"/>
</dbReference>
<evidence type="ECO:0000313" key="11">
    <source>
        <dbReference type="EMBL" id="SMP05500.1"/>
    </source>
</evidence>
<feature type="domain" description="Tripartite ATP-independent periplasmic transporters DctQ component" evidence="10">
    <location>
        <begin position="24"/>
        <end position="166"/>
    </location>
</feature>
<keyword evidence="12" id="KW-1185">Reference proteome</keyword>
<comment type="similarity">
    <text evidence="8 9">Belongs to the TRAP transporter small permease family.</text>
</comment>
<protein>
    <recommendedName>
        <fullName evidence="9">TRAP transporter small permease protein</fullName>
    </recommendedName>
</protein>
<reference evidence="11 12" key="1">
    <citation type="submission" date="2017-05" db="EMBL/GenBank/DDBJ databases">
        <authorList>
            <person name="Varghese N."/>
            <person name="Submissions S."/>
        </authorList>
    </citation>
    <scope>NUCLEOTIDE SEQUENCE [LARGE SCALE GENOMIC DNA]</scope>
    <source>
        <strain evidence="11 12">DSM 15949</strain>
    </source>
</reference>
<keyword evidence="2 9" id="KW-0813">Transport</keyword>
<dbReference type="InterPro" id="IPR055348">
    <property type="entry name" value="DctQ"/>
</dbReference>